<name>A0AAF0J2N8_9BASI</name>
<keyword evidence="3" id="KW-1185">Reference proteome</keyword>
<evidence type="ECO:0000256" key="1">
    <source>
        <dbReference type="SAM" id="MobiDB-lite"/>
    </source>
</evidence>
<organism evidence="2 3">
    <name type="scientific">Malassezia nana</name>
    <dbReference type="NCBI Taxonomy" id="180528"/>
    <lineage>
        <taxon>Eukaryota</taxon>
        <taxon>Fungi</taxon>
        <taxon>Dikarya</taxon>
        <taxon>Basidiomycota</taxon>
        <taxon>Ustilaginomycotina</taxon>
        <taxon>Malasseziomycetes</taxon>
        <taxon>Malasseziales</taxon>
        <taxon>Malasseziaceae</taxon>
        <taxon>Malassezia</taxon>
    </lineage>
</organism>
<reference evidence="2" key="1">
    <citation type="submission" date="2023-03" db="EMBL/GenBank/DDBJ databases">
        <title>Mating type loci evolution in Malassezia.</title>
        <authorList>
            <person name="Coelho M.A."/>
        </authorList>
    </citation>
    <scope>NUCLEOTIDE SEQUENCE</scope>
    <source>
        <strain evidence="2">CBS 9557</strain>
    </source>
</reference>
<gene>
    <name evidence="2" type="ORF">MNAN1_000820</name>
</gene>
<proteinExistence type="predicted"/>
<feature type="region of interest" description="Disordered" evidence="1">
    <location>
        <begin position="120"/>
        <end position="153"/>
    </location>
</feature>
<evidence type="ECO:0000313" key="3">
    <source>
        <dbReference type="Proteomes" id="UP001213623"/>
    </source>
</evidence>
<protein>
    <submittedName>
        <fullName evidence="2">Uncharacterized protein</fullName>
    </submittedName>
</protein>
<dbReference type="AlphaFoldDB" id="A0AAF0J2N8"/>
<feature type="region of interest" description="Disordered" evidence="1">
    <location>
        <begin position="64"/>
        <end position="94"/>
    </location>
</feature>
<feature type="region of interest" description="Disordered" evidence="1">
    <location>
        <begin position="234"/>
        <end position="263"/>
    </location>
</feature>
<feature type="compositionally biased region" description="Polar residues" evidence="1">
    <location>
        <begin position="282"/>
        <end position="298"/>
    </location>
</feature>
<feature type="region of interest" description="Disordered" evidence="1">
    <location>
        <begin position="1"/>
        <end position="22"/>
    </location>
</feature>
<accession>A0AAF0J2N8</accession>
<feature type="compositionally biased region" description="Polar residues" evidence="1">
    <location>
        <begin position="8"/>
        <end position="22"/>
    </location>
</feature>
<dbReference type="EMBL" id="CP119893">
    <property type="protein sequence ID" value="WFD25853.1"/>
    <property type="molecule type" value="Genomic_DNA"/>
</dbReference>
<sequence length="348" mass="38454">MASPPPTQRSAGNSVDLQESVESTHGLGLGVITSIHELDEVPCEKPVRRTSTRRRHARALSVMEYLKEREGDNNEPTSQPPVPSPTQDHEEEDTSTDVLGMLISALEEELQPDAQEAPKALAVPTETRDAPGQAEQGSVSAIPAPSHQEVARPAVCEPTRQEAVQHPSVAGNPERYRLWPELSHHCPPIEPEEVPLTHGDIRRIYAQIMAEQEASRQAKKPIRKVLRRMRTFLDTSSAPPQPPSRARVQAEPYPTNRKPDIKTDYFNVADKEMLRMALYSSHSQTTVIPPVSGSNENASPSSPSKPVVRSLRTARRLEPSACQRTQAPGLLEQHALSRAMPKARQSLR</sequence>
<feature type="region of interest" description="Disordered" evidence="1">
    <location>
        <begin position="282"/>
        <end position="348"/>
    </location>
</feature>
<evidence type="ECO:0000313" key="2">
    <source>
        <dbReference type="EMBL" id="WFD25853.1"/>
    </source>
</evidence>
<dbReference type="Proteomes" id="UP001213623">
    <property type="component" value="Chromosome 2"/>
</dbReference>